<evidence type="ECO:0000256" key="1">
    <source>
        <dbReference type="ARBA" id="ARBA00022729"/>
    </source>
</evidence>
<dbReference type="PANTHER" id="PTHR43405">
    <property type="entry name" value="GLYCOSYL HYDROLASE DIGH"/>
    <property type="match status" value="1"/>
</dbReference>
<sequence length="607" mass="69186">MTFIIHIALYTLCILIFNFQGLSHAASHLDTTAWVIRWDIDSPSEIKDICREAKNNFDHLLVQVRGRADSYYESDIAPRSEDLKNQPADFDPLATVLDQCSSHSIQAWLNVFYLWTGETLPEDPLHPAQQENNWILQDNNDRSVSEYSPLELAQGWIEGIYADPSSPAYRSYFLTIVQELIEKYNIMGIHLDFIRYPGLSYGYGTDLSQRYMEQWGFDPGWLPDTLSHNDIMSWIDGTMKKEDQILTTGTMIWAAMRAAEVTEMVRGMRNTLNKKDRNIILSAAIFPDMLSAFITKGQDWHGWSGEGLVDQLYPMAYFGEKERVSRQLWNVASVIDKTGISIHAGLGAYIKTSEDIKEESHSISGLPFDGISLFSLGHLLNKKDRSKPYIQALSEFKQPAQAISFSSPSSNISRDQTEETEIISALRSLNGSSNNSDEKYQHIIWTRKKEFIEASRTFIPKSIQIIKGNNSISLPWVDLRGIFRFVHIYDSLEKSVTQRENCEKAREMIVKGKNPVTVAKQHSQTGSRQFGAQLPRHYLSPDKNLDNILGKLKVGEISEVIKQDDGFWAYQLMEKGINKPSSFSAIPWPGRRLLLRLELARTLTNKK</sequence>
<dbReference type="GO" id="GO:0003755">
    <property type="term" value="F:peptidyl-prolyl cis-trans isomerase activity"/>
    <property type="evidence" value="ECO:0007669"/>
    <property type="project" value="InterPro"/>
</dbReference>
<dbReference type="EMBL" id="JACNJZ010000084">
    <property type="protein sequence ID" value="MBC8317375.1"/>
    <property type="molecule type" value="Genomic_DNA"/>
</dbReference>
<evidence type="ECO:0000259" key="2">
    <source>
        <dbReference type="Pfam" id="PF02638"/>
    </source>
</evidence>
<dbReference type="Gene3D" id="3.10.50.40">
    <property type="match status" value="1"/>
</dbReference>
<keyword evidence="1" id="KW-0732">Signal</keyword>
<dbReference type="InterPro" id="IPR052177">
    <property type="entry name" value="Divisome_Glycosyl_Hydrolase"/>
</dbReference>
<name>A0A8J6TF82_9BACT</name>
<dbReference type="Proteomes" id="UP000614424">
    <property type="component" value="Unassembled WGS sequence"/>
</dbReference>
<evidence type="ECO:0000313" key="3">
    <source>
        <dbReference type="EMBL" id="MBC8317375.1"/>
    </source>
</evidence>
<protein>
    <submittedName>
        <fullName evidence="3">Family 10 glycosylhydrolase</fullName>
    </submittedName>
</protein>
<proteinExistence type="predicted"/>
<dbReference type="SUPFAM" id="SSF54534">
    <property type="entry name" value="FKBP-like"/>
    <property type="match status" value="1"/>
</dbReference>
<dbReference type="InterPro" id="IPR017853">
    <property type="entry name" value="GH"/>
</dbReference>
<comment type="caution">
    <text evidence="3">The sequence shown here is derived from an EMBL/GenBank/DDBJ whole genome shotgun (WGS) entry which is preliminary data.</text>
</comment>
<gene>
    <name evidence="3" type="ORF">H8E41_05675</name>
</gene>
<dbReference type="Pfam" id="PF02638">
    <property type="entry name" value="GHL10"/>
    <property type="match status" value="1"/>
</dbReference>
<evidence type="ECO:0000313" key="4">
    <source>
        <dbReference type="Proteomes" id="UP000614424"/>
    </source>
</evidence>
<feature type="domain" description="Glycosyl hydrolase-like 10" evidence="2">
    <location>
        <begin position="53"/>
        <end position="345"/>
    </location>
</feature>
<dbReference type="PANTHER" id="PTHR43405:SF1">
    <property type="entry name" value="GLYCOSYL HYDROLASE DIGH"/>
    <property type="match status" value="1"/>
</dbReference>
<dbReference type="AlphaFoldDB" id="A0A8J6TF82"/>
<dbReference type="InterPro" id="IPR046357">
    <property type="entry name" value="PPIase_dom_sf"/>
</dbReference>
<dbReference type="SUPFAM" id="SSF51445">
    <property type="entry name" value="(Trans)glycosidases"/>
    <property type="match status" value="1"/>
</dbReference>
<dbReference type="InterPro" id="IPR003790">
    <property type="entry name" value="GHL10"/>
</dbReference>
<dbReference type="Gene3D" id="3.20.20.80">
    <property type="entry name" value="Glycosidases"/>
    <property type="match status" value="1"/>
</dbReference>
<organism evidence="3 4">
    <name type="scientific">Candidatus Desulfobia pelagia</name>
    <dbReference type="NCBI Taxonomy" id="2841692"/>
    <lineage>
        <taxon>Bacteria</taxon>
        <taxon>Pseudomonadati</taxon>
        <taxon>Thermodesulfobacteriota</taxon>
        <taxon>Desulfobulbia</taxon>
        <taxon>Desulfobulbales</taxon>
        <taxon>Desulfobulbaceae</taxon>
        <taxon>Candidatus Desulfobia</taxon>
    </lineage>
</organism>
<accession>A0A8J6TF82</accession>
<reference evidence="3 4" key="1">
    <citation type="submission" date="2020-08" db="EMBL/GenBank/DDBJ databases">
        <title>Bridging the membrane lipid divide: bacteria of the FCB group superphylum have the potential to synthesize archaeal ether lipids.</title>
        <authorList>
            <person name="Villanueva L."/>
            <person name="Von Meijenfeldt F.A.B."/>
            <person name="Westbye A.B."/>
            <person name="Yadav S."/>
            <person name="Hopmans E.C."/>
            <person name="Dutilh B.E."/>
            <person name="Sinninghe Damste J.S."/>
        </authorList>
    </citation>
    <scope>NUCLEOTIDE SEQUENCE [LARGE SCALE GENOMIC DNA]</scope>
    <source>
        <strain evidence="3">NIOZ-UU47</strain>
    </source>
</reference>